<feature type="transmembrane region" description="Helical" evidence="13">
    <location>
        <begin position="242"/>
        <end position="262"/>
    </location>
</feature>
<evidence type="ECO:0000256" key="9">
    <source>
        <dbReference type="ARBA" id="ARBA00023170"/>
    </source>
</evidence>
<evidence type="ECO:0000256" key="3">
    <source>
        <dbReference type="ARBA" id="ARBA00022606"/>
    </source>
</evidence>
<dbReference type="SUPFAM" id="SSF81321">
    <property type="entry name" value="Family A G protein-coupled receptor-like"/>
    <property type="match status" value="1"/>
</dbReference>
<feature type="transmembrane region" description="Helical" evidence="13">
    <location>
        <begin position="111"/>
        <end position="134"/>
    </location>
</feature>
<dbReference type="Pfam" id="PF13853">
    <property type="entry name" value="7tm_4"/>
    <property type="match status" value="1"/>
</dbReference>
<dbReference type="InterPro" id="IPR000276">
    <property type="entry name" value="GPCR_Rhodpsn"/>
</dbReference>
<comment type="subcellular location">
    <subcellularLocation>
        <location evidence="1 13">Cell membrane</location>
        <topology evidence="1 13">Multi-pass membrane protein</topology>
    </subcellularLocation>
</comment>
<evidence type="ECO:0000256" key="6">
    <source>
        <dbReference type="ARBA" id="ARBA00022989"/>
    </source>
</evidence>
<dbReference type="Gene3D" id="1.20.1070.10">
    <property type="entry name" value="Rhodopsin 7-helix transmembrane proteins"/>
    <property type="match status" value="1"/>
</dbReference>
<dbReference type="InterPro" id="IPR000725">
    <property type="entry name" value="Olfact_rcpt"/>
</dbReference>
<evidence type="ECO:0000256" key="10">
    <source>
        <dbReference type="ARBA" id="ARBA00023180"/>
    </source>
</evidence>
<dbReference type="GO" id="GO:0005886">
    <property type="term" value="C:plasma membrane"/>
    <property type="evidence" value="ECO:0007669"/>
    <property type="project" value="UniProtKB-SubCell"/>
</dbReference>
<dbReference type="PRINTS" id="PR00245">
    <property type="entry name" value="OLFACTORYR"/>
</dbReference>
<keyword evidence="11 12" id="KW-0807">Transducer</keyword>
<dbReference type="CDD" id="cd13954">
    <property type="entry name" value="7tmA_OR"/>
    <property type="match status" value="1"/>
</dbReference>
<dbReference type="FunFam" id="1.20.1070.10:FF:000010">
    <property type="entry name" value="Olfactory receptor"/>
    <property type="match status" value="1"/>
</dbReference>
<keyword evidence="3 13" id="KW-0716">Sensory transduction</keyword>
<dbReference type="InterPro" id="IPR017452">
    <property type="entry name" value="GPCR_Rhodpsn_7TM"/>
</dbReference>
<sequence>MLLIYLLSLFGNLFIVVLVSVEKSLKSPMYYFLSSLAFSDIGFISCTVPILLYILVTENGAISQTDCIMQLYFYMSFGSTEFIILGIMSMDRYVAISQPLRYTSIITNKMCVLFIILTWVISFLAFIYPVHLIFGLSFCGPYEINHFFCEGSVFLKISCSDTSFFYMVFTSFAAAIVLGSFMLTFVSYCYIISVIMKISSSSGKKKAFHTCTSHFTAVGMVYGCVIFLYIRPAESVSTDLNKVISVLNSILTPFSNPFLYTLRNKKVQCVIKKTLRIQ</sequence>
<organism evidence="15 16">
    <name type="scientific">Engystomops pustulosus</name>
    <name type="common">Tungara frog</name>
    <name type="synonym">Physalaemus pustulosus</name>
    <dbReference type="NCBI Taxonomy" id="76066"/>
    <lineage>
        <taxon>Eukaryota</taxon>
        <taxon>Metazoa</taxon>
        <taxon>Chordata</taxon>
        <taxon>Craniata</taxon>
        <taxon>Vertebrata</taxon>
        <taxon>Euteleostomi</taxon>
        <taxon>Amphibia</taxon>
        <taxon>Batrachia</taxon>
        <taxon>Anura</taxon>
        <taxon>Neobatrachia</taxon>
        <taxon>Hyloidea</taxon>
        <taxon>Leptodactylidae</taxon>
        <taxon>Leiuperinae</taxon>
        <taxon>Engystomops</taxon>
    </lineage>
</organism>
<keyword evidence="16" id="KW-1185">Reference proteome</keyword>
<dbReference type="Proteomes" id="UP000824782">
    <property type="component" value="Unassembled WGS sequence"/>
</dbReference>
<dbReference type="InterPro" id="IPR047132">
    <property type="entry name" value="Olfact_rcpt_6C-like"/>
</dbReference>
<feature type="transmembrane region" description="Helical" evidence="13">
    <location>
        <begin position="29"/>
        <end position="56"/>
    </location>
</feature>
<keyword evidence="7 12" id="KW-0297">G-protein coupled receptor</keyword>
<evidence type="ECO:0000256" key="2">
    <source>
        <dbReference type="ARBA" id="ARBA00022475"/>
    </source>
</evidence>
<evidence type="ECO:0000259" key="14">
    <source>
        <dbReference type="PROSITE" id="PS50262"/>
    </source>
</evidence>
<feature type="domain" description="G-protein coupled receptors family 1 profile" evidence="14">
    <location>
        <begin position="11"/>
        <end position="260"/>
    </location>
</feature>
<keyword evidence="4 12" id="KW-0812">Transmembrane</keyword>
<evidence type="ECO:0000256" key="13">
    <source>
        <dbReference type="RuleBase" id="RU363047"/>
    </source>
</evidence>
<feature type="transmembrane region" description="Helical" evidence="13">
    <location>
        <begin position="71"/>
        <end position="90"/>
    </location>
</feature>
<name>A0AAV7DFY2_ENGPU</name>
<dbReference type="PANTHER" id="PTHR26454:SF171">
    <property type="entry name" value="OLFACTORY RECEPTOR"/>
    <property type="match status" value="1"/>
</dbReference>
<dbReference type="GO" id="GO:0004930">
    <property type="term" value="F:G protein-coupled receptor activity"/>
    <property type="evidence" value="ECO:0007669"/>
    <property type="project" value="UniProtKB-KW"/>
</dbReference>
<evidence type="ECO:0000256" key="8">
    <source>
        <dbReference type="ARBA" id="ARBA00023136"/>
    </source>
</evidence>
<dbReference type="PROSITE" id="PS50262">
    <property type="entry name" value="G_PROTEIN_RECEP_F1_2"/>
    <property type="match status" value="1"/>
</dbReference>
<keyword evidence="9 12" id="KW-0675">Receptor</keyword>
<proteinExistence type="inferred from homology"/>
<evidence type="ECO:0000313" key="16">
    <source>
        <dbReference type="Proteomes" id="UP000824782"/>
    </source>
</evidence>
<keyword evidence="6 13" id="KW-1133">Transmembrane helix</keyword>
<comment type="caution">
    <text evidence="15">The sequence shown here is derived from an EMBL/GenBank/DDBJ whole genome shotgun (WGS) entry which is preliminary data.</text>
</comment>
<evidence type="ECO:0000313" key="15">
    <source>
        <dbReference type="EMBL" id="KAG8596394.1"/>
    </source>
</evidence>
<gene>
    <name evidence="15" type="ORF">GDO81_001887</name>
</gene>
<feature type="transmembrane region" description="Helical" evidence="13">
    <location>
        <begin position="6"/>
        <end position="22"/>
    </location>
</feature>
<keyword evidence="10" id="KW-0325">Glycoprotein</keyword>
<accession>A0AAV7DFY2</accession>
<feature type="transmembrane region" description="Helical" evidence="13">
    <location>
        <begin position="207"/>
        <end position="230"/>
    </location>
</feature>
<evidence type="ECO:0000256" key="1">
    <source>
        <dbReference type="ARBA" id="ARBA00004651"/>
    </source>
</evidence>
<dbReference type="PANTHER" id="PTHR26454">
    <property type="entry name" value="OLFACTORY RECEPTOR"/>
    <property type="match status" value="1"/>
</dbReference>
<evidence type="ECO:0000256" key="4">
    <source>
        <dbReference type="ARBA" id="ARBA00022692"/>
    </source>
</evidence>
<keyword evidence="8 13" id="KW-0472">Membrane</keyword>
<dbReference type="PROSITE" id="PS00237">
    <property type="entry name" value="G_PROTEIN_RECEP_F1_1"/>
    <property type="match status" value="1"/>
</dbReference>
<dbReference type="PRINTS" id="PR00237">
    <property type="entry name" value="GPCRRHODOPSN"/>
</dbReference>
<protein>
    <recommendedName>
        <fullName evidence="13">Olfactory receptor</fullName>
    </recommendedName>
</protein>
<dbReference type="AlphaFoldDB" id="A0AAV7DFY2"/>
<dbReference type="GO" id="GO:0004984">
    <property type="term" value="F:olfactory receptor activity"/>
    <property type="evidence" value="ECO:0007669"/>
    <property type="project" value="InterPro"/>
</dbReference>
<evidence type="ECO:0000256" key="12">
    <source>
        <dbReference type="RuleBase" id="RU000688"/>
    </source>
</evidence>
<evidence type="ECO:0000256" key="11">
    <source>
        <dbReference type="ARBA" id="ARBA00023224"/>
    </source>
</evidence>
<comment type="similarity">
    <text evidence="12">Belongs to the G-protein coupled receptor 1 family.</text>
</comment>
<keyword evidence="5 13" id="KW-0552">Olfaction</keyword>
<evidence type="ECO:0000256" key="7">
    <source>
        <dbReference type="ARBA" id="ARBA00023040"/>
    </source>
</evidence>
<evidence type="ECO:0000256" key="5">
    <source>
        <dbReference type="ARBA" id="ARBA00022725"/>
    </source>
</evidence>
<reference evidence="15" key="1">
    <citation type="thesis" date="2020" institute="ProQuest LLC" country="789 East Eisenhower Parkway, Ann Arbor, MI, USA">
        <title>Comparative Genomics and Chromosome Evolution.</title>
        <authorList>
            <person name="Mudd A.B."/>
        </authorList>
    </citation>
    <scope>NUCLEOTIDE SEQUENCE</scope>
    <source>
        <strain evidence="15">237g6f4</strain>
        <tissue evidence="15">Blood</tissue>
    </source>
</reference>
<dbReference type="EMBL" id="WNYA01000001">
    <property type="protein sequence ID" value="KAG8596394.1"/>
    <property type="molecule type" value="Genomic_DNA"/>
</dbReference>
<feature type="transmembrane region" description="Helical" evidence="13">
    <location>
        <begin position="164"/>
        <end position="195"/>
    </location>
</feature>
<keyword evidence="2 13" id="KW-1003">Cell membrane</keyword>